<comment type="caution">
    <text evidence="1">The sequence shown here is derived from an EMBL/GenBank/DDBJ whole genome shotgun (WGS) entry which is preliminary data.</text>
</comment>
<dbReference type="AlphaFoldDB" id="A0A7J6N4Q9"/>
<dbReference type="EMBL" id="JABANP010000847">
    <property type="protein sequence ID" value="KAF4678736.1"/>
    <property type="molecule type" value="Genomic_DNA"/>
</dbReference>
<sequence length="140" mass="15102">MVLPIRVEDLLADLATTTPSGTDKIMVLLLLGSTRPELLLSSRRVIFVNVNMVESTVLVLLMVILIRATPILLDVIINIDVVVPVHRVGVPHLGDLEVLIGQDDVGFRGHLATVVLALQGALRTRGAPHCSHLRAVTEAL</sequence>
<name>A0A7J6N4Q9_PEROL</name>
<proteinExistence type="predicted"/>
<accession>A0A7J6N4Q9</accession>
<dbReference type="Proteomes" id="UP000541610">
    <property type="component" value="Unassembled WGS sequence"/>
</dbReference>
<evidence type="ECO:0000313" key="2">
    <source>
        <dbReference type="Proteomes" id="UP000541610"/>
    </source>
</evidence>
<protein>
    <submittedName>
        <fullName evidence="1">Uncharacterized protein</fullName>
    </submittedName>
</protein>
<reference evidence="1 2" key="1">
    <citation type="submission" date="2020-04" db="EMBL/GenBank/DDBJ databases">
        <title>Perkinsus olseni comparative genomics.</title>
        <authorList>
            <person name="Bogema D.R."/>
        </authorList>
    </citation>
    <scope>NUCLEOTIDE SEQUENCE [LARGE SCALE GENOMIC DNA]</scope>
    <source>
        <strain evidence="1">00978-12</strain>
    </source>
</reference>
<evidence type="ECO:0000313" key="1">
    <source>
        <dbReference type="EMBL" id="KAF4678736.1"/>
    </source>
</evidence>
<gene>
    <name evidence="1" type="ORF">FOZ60_016180</name>
</gene>
<organism evidence="1 2">
    <name type="scientific">Perkinsus olseni</name>
    <name type="common">Perkinsus atlanticus</name>
    <dbReference type="NCBI Taxonomy" id="32597"/>
    <lineage>
        <taxon>Eukaryota</taxon>
        <taxon>Sar</taxon>
        <taxon>Alveolata</taxon>
        <taxon>Perkinsozoa</taxon>
        <taxon>Perkinsea</taxon>
        <taxon>Perkinsida</taxon>
        <taxon>Perkinsidae</taxon>
        <taxon>Perkinsus</taxon>
    </lineage>
</organism>